<evidence type="ECO:0000256" key="2">
    <source>
        <dbReference type="ARBA" id="ARBA00009773"/>
    </source>
</evidence>
<gene>
    <name evidence="9" type="ORF">B5P45_04575</name>
</gene>
<organism evidence="9 10">
    <name type="scientific">Phyllobacterium zundukense</name>
    <dbReference type="NCBI Taxonomy" id="1867719"/>
    <lineage>
        <taxon>Bacteria</taxon>
        <taxon>Pseudomonadati</taxon>
        <taxon>Pseudomonadota</taxon>
        <taxon>Alphaproteobacteria</taxon>
        <taxon>Hyphomicrobiales</taxon>
        <taxon>Phyllobacteriaceae</taxon>
        <taxon>Phyllobacterium</taxon>
    </lineage>
</organism>
<dbReference type="InterPro" id="IPR002549">
    <property type="entry name" value="AI-2E-like"/>
</dbReference>
<evidence type="ECO:0000256" key="6">
    <source>
        <dbReference type="ARBA" id="ARBA00022989"/>
    </source>
</evidence>
<keyword evidence="10" id="KW-1185">Reference proteome</keyword>
<feature type="transmembrane region" description="Helical" evidence="8">
    <location>
        <begin position="317"/>
        <end position="348"/>
    </location>
</feature>
<feature type="transmembrane region" description="Helical" evidence="8">
    <location>
        <begin position="155"/>
        <end position="178"/>
    </location>
</feature>
<keyword evidence="5 8" id="KW-0812">Transmembrane</keyword>
<comment type="subcellular location">
    <subcellularLocation>
        <location evidence="1">Cell membrane</location>
        <topology evidence="1">Multi-pass membrane protein</topology>
    </subcellularLocation>
</comment>
<feature type="transmembrane region" description="Helical" evidence="8">
    <location>
        <begin position="70"/>
        <end position="91"/>
    </location>
</feature>
<evidence type="ECO:0000313" key="10">
    <source>
        <dbReference type="Proteomes" id="UP000232163"/>
    </source>
</evidence>
<keyword evidence="7 8" id="KW-0472">Membrane</keyword>
<keyword evidence="3" id="KW-0813">Transport</keyword>
<feature type="transmembrane region" description="Helical" evidence="8">
    <location>
        <begin position="41"/>
        <end position="58"/>
    </location>
</feature>
<keyword evidence="4" id="KW-1003">Cell membrane</keyword>
<feature type="transmembrane region" description="Helical" evidence="8">
    <location>
        <begin position="213"/>
        <end position="232"/>
    </location>
</feature>
<dbReference type="Proteomes" id="UP000232163">
    <property type="component" value="Unassembled WGS sequence"/>
</dbReference>
<dbReference type="GO" id="GO:0005886">
    <property type="term" value="C:plasma membrane"/>
    <property type="evidence" value="ECO:0007669"/>
    <property type="project" value="UniProtKB-SubCell"/>
</dbReference>
<evidence type="ECO:0000256" key="5">
    <source>
        <dbReference type="ARBA" id="ARBA00022692"/>
    </source>
</evidence>
<evidence type="ECO:0000256" key="3">
    <source>
        <dbReference type="ARBA" id="ARBA00022448"/>
    </source>
</evidence>
<dbReference type="RefSeq" id="WP_099998533.1">
    <property type="nucleotide sequence ID" value="NZ_CP017940.1"/>
</dbReference>
<evidence type="ECO:0000256" key="8">
    <source>
        <dbReference type="SAM" id="Phobius"/>
    </source>
</evidence>
<sequence>MDSSESNADVAPSGQSIVHIAVQLGLVALLVYVCARIISPFMGILLWSAILAVILHPLHLRLSNRLGNRWSAFLIGIVGVAVVLVPMFVVVTSLGSSIYSLVSGLQNHSLTIPPPPTWLADLPLVGAKLSEGWSLTATNLPLALSKYGQMLTRPAAWLASFAGGLAAGGLSFVLSIVIAAVLVAFARGAAAFALGLLEVVTNSKARGARLLKLTTATIRGVAVGVVGVAVIQSMLVGVGFFAIGLPAAGALTLVTFLLALVQVPPLLLTVPVMAYVFATEATTPAVIFAVWAFVAGLSDNILKPLMLGRGLDVPMPVILIGVIGGMLADGLLGIFVGPVLLAVGFVLLMEWMRQRAVEDGPQIEGPAL</sequence>
<evidence type="ECO:0000256" key="7">
    <source>
        <dbReference type="ARBA" id="ARBA00023136"/>
    </source>
</evidence>
<evidence type="ECO:0000256" key="4">
    <source>
        <dbReference type="ARBA" id="ARBA00022475"/>
    </source>
</evidence>
<dbReference type="Pfam" id="PF01594">
    <property type="entry name" value="AI-2E_transport"/>
    <property type="match status" value="1"/>
</dbReference>
<dbReference type="OrthoDB" id="8113547at2"/>
<dbReference type="AlphaFoldDB" id="A0A2N9W254"/>
<protein>
    <submittedName>
        <fullName evidence="9">AI-2E family transporter</fullName>
    </submittedName>
</protein>
<feature type="transmembrane region" description="Helical" evidence="8">
    <location>
        <begin position="16"/>
        <end position="34"/>
    </location>
</feature>
<feature type="transmembrane region" description="Helical" evidence="8">
    <location>
        <begin position="272"/>
        <end position="297"/>
    </location>
</feature>
<comment type="similarity">
    <text evidence="2">Belongs to the autoinducer-2 exporter (AI-2E) (TC 2.A.86) family.</text>
</comment>
<dbReference type="PANTHER" id="PTHR21716:SF67">
    <property type="entry name" value="TRANSPORT PROTEIN YDIK-RELATED"/>
    <property type="match status" value="1"/>
</dbReference>
<keyword evidence="6 8" id="KW-1133">Transmembrane helix</keyword>
<evidence type="ECO:0000313" key="9">
    <source>
        <dbReference type="EMBL" id="PIO45822.1"/>
    </source>
</evidence>
<dbReference type="KEGG" id="pht:BLM14_05855"/>
<name>A0A2N9W254_9HYPH</name>
<dbReference type="EMBL" id="MZMT01000014">
    <property type="protein sequence ID" value="PIO45822.1"/>
    <property type="molecule type" value="Genomic_DNA"/>
</dbReference>
<feature type="transmembrane region" description="Helical" evidence="8">
    <location>
        <begin position="238"/>
        <end position="260"/>
    </location>
</feature>
<dbReference type="PANTHER" id="PTHR21716">
    <property type="entry name" value="TRANSMEMBRANE PROTEIN"/>
    <property type="match status" value="1"/>
</dbReference>
<feature type="transmembrane region" description="Helical" evidence="8">
    <location>
        <begin position="184"/>
        <end position="201"/>
    </location>
</feature>
<reference evidence="9 10" key="1">
    <citation type="journal article" date="2017" name="Int J Environ Stud">
        <title>Does the Miocene-Pliocene relict legume Oxytropis triphylla form nitrogen-fixing nodules with a combination of bacterial strains?</title>
        <authorList>
            <person name="Safronova V."/>
            <person name="Belimov A."/>
            <person name="Sazanova A."/>
            <person name="Kuznetsova I."/>
            <person name="Popova J."/>
            <person name="Andronov E."/>
            <person name="Verkhozina A."/>
            <person name="Tikhonovich I."/>
        </authorList>
    </citation>
    <scope>NUCLEOTIDE SEQUENCE [LARGE SCALE GENOMIC DNA]</scope>
    <source>
        <strain evidence="9 10">Tri-38</strain>
    </source>
</reference>
<accession>A0A2N9W254</accession>
<comment type="caution">
    <text evidence="9">The sequence shown here is derived from an EMBL/GenBank/DDBJ whole genome shotgun (WGS) entry which is preliminary data.</text>
</comment>
<evidence type="ECO:0000256" key="1">
    <source>
        <dbReference type="ARBA" id="ARBA00004651"/>
    </source>
</evidence>
<proteinExistence type="inferred from homology"/>